<dbReference type="RefSeq" id="WP_023171785.1">
    <property type="nucleotide sequence ID" value="NC_022600.1"/>
</dbReference>
<dbReference type="InterPro" id="IPR008538">
    <property type="entry name" value="Uma2"/>
</dbReference>
<dbReference type="KEGG" id="glj:GKIL_0511"/>
<gene>
    <name evidence="2" type="ORF">GKIL_0511</name>
</gene>
<dbReference type="HOGENOM" id="CLU_076312_3_0_3"/>
<evidence type="ECO:0000313" key="3">
    <source>
        <dbReference type="Proteomes" id="UP000017396"/>
    </source>
</evidence>
<dbReference type="InterPro" id="IPR012296">
    <property type="entry name" value="Nuclease_put_TT1808"/>
</dbReference>
<feature type="domain" description="Putative restriction endonuclease" evidence="1">
    <location>
        <begin position="20"/>
        <end position="191"/>
    </location>
</feature>
<dbReference type="Proteomes" id="UP000017396">
    <property type="component" value="Chromosome"/>
</dbReference>
<dbReference type="Pfam" id="PF05685">
    <property type="entry name" value="Uma2"/>
    <property type="match status" value="1"/>
</dbReference>
<dbReference type="PATRIC" id="fig|1183438.3.peg.508"/>
<organism evidence="2 3">
    <name type="scientific">Gloeobacter kilaueensis (strain ATCC BAA-2537 / CCAP 1431/1 / ULC 316 / JS1)</name>
    <dbReference type="NCBI Taxonomy" id="1183438"/>
    <lineage>
        <taxon>Bacteria</taxon>
        <taxon>Bacillati</taxon>
        <taxon>Cyanobacteriota</taxon>
        <taxon>Cyanophyceae</taxon>
        <taxon>Gloeobacterales</taxon>
        <taxon>Gloeobacteraceae</taxon>
        <taxon>Gloeobacter</taxon>
    </lineage>
</organism>
<dbReference type="PANTHER" id="PTHR34107">
    <property type="entry name" value="SLL0198 PROTEIN-RELATED"/>
    <property type="match status" value="1"/>
</dbReference>
<reference evidence="2 3" key="1">
    <citation type="journal article" date="2013" name="PLoS ONE">
        <title>Cultivation and Complete Genome Sequencing of Gloeobacter kilaueensis sp. nov., from a Lava Cave in Kilauea Caldera, Hawai'i.</title>
        <authorList>
            <person name="Saw J.H."/>
            <person name="Schatz M."/>
            <person name="Brown M.V."/>
            <person name="Kunkel D.D."/>
            <person name="Foster J.S."/>
            <person name="Shick H."/>
            <person name="Christensen S."/>
            <person name="Hou S."/>
            <person name="Wan X."/>
            <person name="Donachie S.P."/>
        </authorList>
    </citation>
    <scope>NUCLEOTIDE SEQUENCE [LARGE SCALE GENOMIC DNA]</scope>
    <source>
        <strain evidence="3">JS</strain>
    </source>
</reference>
<proteinExistence type="predicted"/>
<dbReference type="InterPro" id="IPR011335">
    <property type="entry name" value="Restrct_endonuc-II-like"/>
</dbReference>
<dbReference type="EMBL" id="CP003587">
    <property type="protein sequence ID" value="AGY56757.1"/>
    <property type="molecule type" value="Genomic_DNA"/>
</dbReference>
<dbReference type="SUPFAM" id="SSF52980">
    <property type="entry name" value="Restriction endonuclease-like"/>
    <property type="match status" value="1"/>
</dbReference>
<keyword evidence="3" id="KW-1185">Reference proteome</keyword>
<dbReference type="eggNOG" id="COG4636">
    <property type="taxonomic scope" value="Bacteria"/>
</dbReference>
<dbReference type="STRING" id="1183438.GKIL_0511"/>
<accession>U5QCW1</accession>
<sequence>MTLLTLPLVLDMSGVQLSDEQFYQLCLSNPDIPLERDARGALIVMAPVGGNSGSRELEFGIDLGLWNRRTRLGTVFSSSTLFRLPNGGDRSPDAAWVEQSRWLALSPEDRQKFPPIAPDFVMELRSRTDSLEWLHSKMQEYMDSGVRLGWLFNPQAQQVEIYRPGVPSEVRSLPTELSGESVLPGFLLTVARFKEE</sequence>
<protein>
    <recommendedName>
        <fullName evidence="1">Putative restriction endonuclease domain-containing protein</fullName>
    </recommendedName>
</protein>
<dbReference type="OrthoDB" id="455378at2"/>
<dbReference type="PANTHER" id="PTHR34107:SF6">
    <property type="entry name" value="SLR0981 PROTEIN"/>
    <property type="match status" value="1"/>
</dbReference>
<dbReference type="AlphaFoldDB" id="U5QCW1"/>
<dbReference type="Gene3D" id="3.90.1570.10">
    <property type="entry name" value="tt1808, chain A"/>
    <property type="match status" value="1"/>
</dbReference>
<evidence type="ECO:0000259" key="1">
    <source>
        <dbReference type="Pfam" id="PF05685"/>
    </source>
</evidence>
<dbReference type="CDD" id="cd06260">
    <property type="entry name" value="DUF820-like"/>
    <property type="match status" value="1"/>
</dbReference>
<evidence type="ECO:0000313" key="2">
    <source>
        <dbReference type="EMBL" id="AGY56757.1"/>
    </source>
</evidence>
<name>U5QCW1_GLOK1</name>